<dbReference type="SUPFAM" id="SSF50978">
    <property type="entry name" value="WD40 repeat-like"/>
    <property type="match status" value="1"/>
</dbReference>
<dbReference type="GO" id="GO:0033588">
    <property type="term" value="C:elongator holoenzyme complex"/>
    <property type="evidence" value="ECO:0007669"/>
    <property type="project" value="InterPro"/>
</dbReference>
<evidence type="ECO:0000256" key="2">
    <source>
        <dbReference type="ARBA" id="ARBA00004496"/>
    </source>
</evidence>
<evidence type="ECO:0000256" key="10">
    <source>
        <dbReference type="ARBA" id="ARBA00023242"/>
    </source>
</evidence>
<keyword evidence="7 11" id="KW-0853">WD repeat</keyword>
<comment type="subcellular location">
    <subcellularLocation>
        <location evidence="2">Cytoplasm</location>
    </subcellularLocation>
    <subcellularLocation>
        <location evidence="1">Nucleus</location>
    </subcellularLocation>
</comment>
<dbReference type="RefSeq" id="XP_012894380.1">
    <property type="nucleotide sequence ID" value="XM_013038926.1"/>
</dbReference>
<dbReference type="GO" id="GO:0005737">
    <property type="term" value="C:cytoplasm"/>
    <property type="evidence" value="ECO:0007669"/>
    <property type="project" value="UniProtKB-SubCell"/>
</dbReference>
<dbReference type="AlphaFoldDB" id="D8LXM7"/>
<proteinExistence type="inferred from homology"/>
<dbReference type="GeneID" id="24922228"/>
<dbReference type="Gene3D" id="2.130.10.10">
    <property type="entry name" value="YVTN repeat-like/Quinoprotein amine dehydrogenase"/>
    <property type="match status" value="1"/>
</dbReference>
<feature type="repeat" description="WD" evidence="11">
    <location>
        <begin position="220"/>
        <end position="256"/>
    </location>
</feature>
<evidence type="ECO:0000256" key="7">
    <source>
        <dbReference type="ARBA" id="ARBA00022574"/>
    </source>
</evidence>
<dbReference type="Proteomes" id="UP000008312">
    <property type="component" value="Unassembled WGS sequence"/>
</dbReference>
<dbReference type="InParanoid" id="D8LXM7"/>
<dbReference type="PANTHER" id="PTHR44111:SF1">
    <property type="entry name" value="ELONGATOR COMPLEX PROTEIN 2"/>
    <property type="match status" value="1"/>
</dbReference>
<name>D8LXM7_BLAHO</name>
<dbReference type="InterPro" id="IPR001680">
    <property type="entry name" value="WD40_rpt"/>
</dbReference>
<keyword evidence="10" id="KW-0539">Nucleus</keyword>
<evidence type="ECO:0000256" key="9">
    <source>
        <dbReference type="ARBA" id="ARBA00022737"/>
    </source>
</evidence>
<evidence type="ECO:0000256" key="3">
    <source>
        <dbReference type="ARBA" id="ARBA00005043"/>
    </source>
</evidence>
<evidence type="ECO:0000313" key="13">
    <source>
        <dbReference type="Proteomes" id="UP000008312"/>
    </source>
</evidence>
<dbReference type="PANTHER" id="PTHR44111">
    <property type="entry name" value="ELONGATOR COMPLEX PROTEIN 2"/>
    <property type="match status" value="1"/>
</dbReference>
<evidence type="ECO:0000256" key="6">
    <source>
        <dbReference type="ARBA" id="ARBA00022490"/>
    </source>
</evidence>
<dbReference type="UniPathway" id="UPA00988"/>
<dbReference type="InterPro" id="IPR015943">
    <property type="entry name" value="WD40/YVTN_repeat-like_dom_sf"/>
</dbReference>
<dbReference type="GO" id="GO:0005634">
    <property type="term" value="C:nucleus"/>
    <property type="evidence" value="ECO:0007669"/>
    <property type="project" value="UniProtKB-SubCell"/>
</dbReference>
<keyword evidence="9" id="KW-0677">Repeat</keyword>
<reference evidence="12" key="1">
    <citation type="submission" date="2010-02" db="EMBL/GenBank/DDBJ databases">
        <title>Sequencing and annotation of the Blastocystis hominis genome.</title>
        <authorList>
            <person name="Wincker P."/>
        </authorList>
    </citation>
    <scope>NUCLEOTIDE SEQUENCE</scope>
    <source>
        <strain evidence="12">Singapore isolate B</strain>
    </source>
</reference>
<organism evidence="12">
    <name type="scientific">Blastocystis hominis</name>
    <dbReference type="NCBI Taxonomy" id="12968"/>
    <lineage>
        <taxon>Eukaryota</taxon>
        <taxon>Sar</taxon>
        <taxon>Stramenopiles</taxon>
        <taxon>Bigyra</taxon>
        <taxon>Opalozoa</taxon>
        <taxon>Opalinata</taxon>
        <taxon>Blastocystidae</taxon>
        <taxon>Blastocystis</taxon>
    </lineage>
</organism>
<accession>D8LXM7</accession>
<evidence type="ECO:0000256" key="4">
    <source>
        <dbReference type="ARBA" id="ARBA00005881"/>
    </source>
</evidence>
<evidence type="ECO:0000256" key="1">
    <source>
        <dbReference type="ARBA" id="ARBA00004123"/>
    </source>
</evidence>
<keyword evidence="13" id="KW-1185">Reference proteome</keyword>
<dbReference type="GO" id="GO:0002098">
    <property type="term" value="P:tRNA wobble uridine modification"/>
    <property type="evidence" value="ECO:0007669"/>
    <property type="project" value="InterPro"/>
</dbReference>
<comment type="pathway">
    <text evidence="3">tRNA modification; 5-methoxycarbonylmethyl-2-thiouridine-tRNA biosynthesis.</text>
</comment>
<evidence type="ECO:0000256" key="5">
    <source>
        <dbReference type="ARBA" id="ARBA00020267"/>
    </source>
</evidence>
<evidence type="ECO:0000313" key="12">
    <source>
        <dbReference type="EMBL" id="CBK20332.2"/>
    </source>
</evidence>
<dbReference type="InterPro" id="IPR036322">
    <property type="entry name" value="WD40_repeat_dom_sf"/>
</dbReference>
<dbReference type="EMBL" id="FN668639">
    <property type="protein sequence ID" value="CBK20332.2"/>
    <property type="molecule type" value="Genomic_DNA"/>
</dbReference>
<dbReference type="SMART" id="SM00320">
    <property type="entry name" value="WD40"/>
    <property type="match status" value="2"/>
</dbReference>
<keyword evidence="6" id="KW-0963">Cytoplasm</keyword>
<evidence type="ECO:0000256" key="11">
    <source>
        <dbReference type="PROSITE-ProRule" id="PRU00221"/>
    </source>
</evidence>
<evidence type="ECO:0000256" key="8">
    <source>
        <dbReference type="ARBA" id="ARBA00022694"/>
    </source>
</evidence>
<dbReference type="Pfam" id="PF00400">
    <property type="entry name" value="WD40"/>
    <property type="match status" value="2"/>
</dbReference>
<dbReference type="InterPro" id="IPR037289">
    <property type="entry name" value="Elp2"/>
</dbReference>
<dbReference type="PROSITE" id="PS50082">
    <property type="entry name" value="WD_REPEATS_2"/>
    <property type="match status" value="1"/>
</dbReference>
<keyword evidence="8" id="KW-0819">tRNA processing</keyword>
<gene>
    <name evidence="12" type="ORF">GSBLH_T00006103001</name>
</gene>
<protein>
    <recommendedName>
        <fullName evidence="5">Elongator complex protein 2</fullName>
    </recommendedName>
</protein>
<dbReference type="OrthoDB" id="27911at2759"/>
<comment type="similarity">
    <text evidence="4">Belongs to the WD repeat ELP2 family.</text>
</comment>
<sequence length="433" mass="48410">MEGLGLSNEEIGRLVTINEEKKCRVYETTYLNLFVLNELVESADSARIKHPSIEQLNDTFFWSSFAPELGLSNKGIPIEQAQSTLRKFHLDLIPESEAAVEVVNPVEIDREDEEGGDAMMLMANDSDLEMLVSLDVLQVVNNRGSNNLNESRLCKGTLFTESSFLYNAYTTHNFIHLDYDAETDLLVTTTTGSQEDDSVLSVWDNADSGAEGTLKRIQYLAGHRTTVVATCFFSVGTERFLLSAGKDRQLRIWRLKDRKFEGFLTFQKAHSRIIWDCDVAWSGETSAILLTASRDGCVKAWEFCPGEGKLREVGKIDLGESVTAVAASKMKRDEEVAVVCGTESGMIGLYRLARDGENVSFEKEDEVRCGKQINSIEWLPVEKLTGVRRSEEEYFEKSVGNCVVGCQNGGVYLFQICFSVCSIRYDYEGIGDN</sequence>